<evidence type="ECO:0000256" key="1">
    <source>
        <dbReference type="ARBA" id="ARBA00004141"/>
    </source>
</evidence>
<dbReference type="Pfam" id="PF02133">
    <property type="entry name" value="Transp_cyt_pur"/>
    <property type="match status" value="1"/>
</dbReference>
<feature type="transmembrane region" description="Helical" evidence="10">
    <location>
        <begin position="150"/>
        <end position="176"/>
    </location>
</feature>
<dbReference type="PANTHER" id="PTHR31806">
    <property type="entry name" value="PURINE-CYTOSINE PERMEASE FCY2-RELATED"/>
    <property type="match status" value="1"/>
</dbReference>
<dbReference type="Proteomes" id="UP000193467">
    <property type="component" value="Unassembled WGS sequence"/>
</dbReference>
<evidence type="ECO:0000313" key="12">
    <source>
        <dbReference type="Proteomes" id="UP000193467"/>
    </source>
</evidence>
<dbReference type="GO" id="GO:0015851">
    <property type="term" value="P:nucleobase transport"/>
    <property type="evidence" value="ECO:0007669"/>
    <property type="project" value="UniProtKB-ARBA"/>
</dbReference>
<evidence type="ECO:0000256" key="5">
    <source>
        <dbReference type="ARBA" id="ARBA00022692"/>
    </source>
</evidence>
<keyword evidence="12" id="KW-1185">Reference proteome</keyword>
<feature type="transmembrane region" description="Helical" evidence="10">
    <location>
        <begin position="281"/>
        <end position="307"/>
    </location>
</feature>
<comment type="similarity">
    <text evidence="2 8">Belongs to the purine-cytosine permease (2.A.39) family.</text>
</comment>
<dbReference type="Gene3D" id="1.10.4160.10">
    <property type="entry name" value="Hydantoin permease"/>
    <property type="match status" value="1"/>
</dbReference>
<feature type="transmembrane region" description="Helical" evidence="10">
    <location>
        <begin position="248"/>
        <end position="269"/>
    </location>
</feature>
<evidence type="ECO:0000256" key="10">
    <source>
        <dbReference type="SAM" id="Phobius"/>
    </source>
</evidence>
<feature type="transmembrane region" description="Helical" evidence="10">
    <location>
        <begin position="375"/>
        <end position="397"/>
    </location>
</feature>
<dbReference type="GO" id="GO:0000329">
    <property type="term" value="C:fungal-type vacuole membrane"/>
    <property type="evidence" value="ECO:0007669"/>
    <property type="project" value="TreeGrafter"/>
</dbReference>
<evidence type="ECO:0000256" key="3">
    <source>
        <dbReference type="ARBA" id="ARBA00022448"/>
    </source>
</evidence>
<feature type="transmembrane region" description="Helical" evidence="10">
    <location>
        <begin position="487"/>
        <end position="507"/>
    </location>
</feature>
<gene>
    <name evidence="11" type="ORF">BCR35DRAFT_331522</name>
</gene>
<evidence type="ECO:0000313" key="11">
    <source>
        <dbReference type="EMBL" id="ORY81769.1"/>
    </source>
</evidence>
<dbReference type="OrthoDB" id="2116389at2759"/>
<sequence>MSTISEQKYDSDIEKGAPATAGSTSVSPVANGGVDTEHGILGQMWKVVLWADAFGVEARGIERVPEDERHHAGLFDSGFLWFSANMTVATLSLGTLGSSIWEMGLTDSLLTIIFFNLLTTLPVALFATWGMQTGLRQMVIGRYSFGTVGVYFPVVLNCIACLGWAVINTIVGASALRAVPGAHQIPEAAGIIVIALITLAVALFGYKIVHKFERWAGLPVFIILIILLGQAAPHMVSSISLPGTATAASVLSFGGTVCGFALGWVSYAADYTVNLPADGSVLKVFLSTYIGLNIPLIFVECIGAGLMSTFQNKTTWEEAYNLNGIGGLISGPLSAMGGFGSFLLVVLALSICANNVPNMYSFSLSFQVFGSYAQAVPRMFLVILGTIIYIVLSLVGYSHFEAWLETLLTVLSYWLAIYCVILLEEHYLFRGGRFSNYNLVGYNNPAVLPKGYAALLASGCGIAGAVLGMSQTWYVGKIGLLVGPPPYGGDIGFELSGSFAAVTYPLFRYLEKQYYKR</sequence>
<comment type="subcellular location">
    <subcellularLocation>
        <location evidence="1">Membrane</location>
        <topology evidence="1">Multi-pass membrane protein</topology>
    </subcellularLocation>
</comment>
<evidence type="ECO:0000256" key="9">
    <source>
        <dbReference type="SAM" id="MobiDB-lite"/>
    </source>
</evidence>
<accession>A0A1Y2FCW5</accession>
<evidence type="ECO:0000256" key="4">
    <source>
        <dbReference type="ARBA" id="ARBA00022553"/>
    </source>
</evidence>
<evidence type="ECO:0000256" key="8">
    <source>
        <dbReference type="PIRNR" id="PIRNR002744"/>
    </source>
</evidence>
<feature type="transmembrane region" description="Helical" evidence="10">
    <location>
        <begin position="403"/>
        <end position="423"/>
    </location>
</feature>
<feature type="transmembrane region" description="Helical" evidence="10">
    <location>
        <begin position="109"/>
        <end position="129"/>
    </location>
</feature>
<keyword evidence="7 8" id="KW-0472">Membrane</keyword>
<evidence type="ECO:0000256" key="7">
    <source>
        <dbReference type="ARBA" id="ARBA00023136"/>
    </source>
</evidence>
<evidence type="ECO:0000256" key="6">
    <source>
        <dbReference type="ARBA" id="ARBA00022989"/>
    </source>
</evidence>
<dbReference type="EMBL" id="MCGR01000022">
    <property type="protein sequence ID" value="ORY81769.1"/>
    <property type="molecule type" value="Genomic_DNA"/>
</dbReference>
<comment type="caution">
    <text evidence="11">The sequence shown here is derived from an EMBL/GenBank/DDBJ whole genome shotgun (WGS) entry which is preliminary data.</text>
</comment>
<dbReference type="GO" id="GO:0005886">
    <property type="term" value="C:plasma membrane"/>
    <property type="evidence" value="ECO:0007669"/>
    <property type="project" value="TreeGrafter"/>
</dbReference>
<feature type="region of interest" description="Disordered" evidence="9">
    <location>
        <begin position="1"/>
        <end position="30"/>
    </location>
</feature>
<dbReference type="FunFam" id="1.10.4160.10:FF:000002">
    <property type="entry name" value="Purine-cytosine permease fcyB"/>
    <property type="match status" value="1"/>
</dbReference>
<dbReference type="InterPro" id="IPR001248">
    <property type="entry name" value="Pur-cyt_permease"/>
</dbReference>
<dbReference type="InterPro" id="IPR026030">
    <property type="entry name" value="Pur-cyt_permease_Fcy2/21/22"/>
</dbReference>
<reference evidence="11 12" key="1">
    <citation type="submission" date="2016-07" db="EMBL/GenBank/DDBJ databases">
        <title>Pervasive Adenine N6-methylation of Active Genes in Fungi.</title>
        <authorList>
            <consortium name="DOE Joint Genome Institute"/>
            <person name="Mondo S.J."/>
            <person name="Dannebaum R.O."/>
            <person name="Kuo R.C."/>
            <person name="Labutti K."/>
            <person name="Haridas S."/>
            <person name="Kuo A."/>
            <person name="Salamov A."/>
            <person name="Ahrendt S.R."/>
            <person name="Lipzen A."/>
            <person name="Sullivan W."/>
            <person name="Andreopoulos W.B."/>
            <person name="Clum A."/>
            <person name="Lindquist E."/>
            <person name="Daum C."/>
            <person name="Ramamoorthy G.K."/>
            <person name="Gryganskyi A."/>
            <person name="Culley D."/>
            <person name="Magnuson J.K."/>
            <person name="James T.Y."/>
            <person name="O'Malley M.A."/>
            <person name="Stajich J.E."/>
            <person name="Spatafora J.W."/>
            <person name="Visel A."/>
            <person name="Grigoriev I.V."/>
        </authorList>
    </citation>
    <scope>NUCLEOTIDE SEQUENCE [LARGE SCALE GENOMIC DNA]</scope>
    <source>
        <strain evidence="11 12">62-1032</strain>
    </source>
</reference>
<organism evidence="11 12">
    <name type="scientific">Leucosporidium creatinivorum</name>
    <dbReference type="NCBI Taxonomy" id="106004"/>
    <lineage>
        <taxon>Eukaryota</taxon>
        <taxon>Fungi</taxon>
        <taxon>Dikarya</taxon>
        <taxon>Basidiomycota</taxon>
        <taxon>Pucciniomycotina</taxon>
        <taxon>Microbotryomycetes</taxon>
        <taxon>Leucosporidiales</taxon>
        <taxon>Leucosporidium</taxon>
    </lineage>
</organism>
<feature type="transmembrane region" description="Helical" evidence="10">
    <location>
        <begin position="188"/>
        <end position="206"/>
    </location>
</feature>
<dbReference type="AlphaFoldDB" id="A0A1Y2FCW5"/>
<feature type="transmembrane region" description="Helical" evidence="10">
    <location>
        <begin position="79"/>
        <end position="97"/>
    </location>
</feature>
<evidence type="ECO:0000256" key="2">
    <source>
        <dbReference type="ARBA" id="ARBA00008974"/>
    </source>
</evidence>
<keyword evidence="5 10" id="KW-0812">Transmembrane</keyword>
<name>A0A1Y2FCW5_9BASI</name>
<dbReference type="PIRSF" id="PIRSF002744">
    <property type="entry name" value="Pur-cyt_permease"/>
    <property type="match status" value="1"/>
</dbReference>
<feature type="transmembrane region" description="Helical" evidence="10">
    <location>
        <begin position="452"/>
        <end position="475"/>
    </location>
</feature>
<keyword evidence="3 8" id="KW-0813">Transport</keyword>
<keyword evidence="4" id="KW-0597">Phosphoprotein</keyword>
<proteinExistence type="inferred from homology"/>
<dbReference type="InParanoid" id="A0A1Y2FCW5"/>
<feature type="transmembrane region" description="Helical" evidence="10">
    <location>
        <begin position="327"/>
        <end position="354"/>
    </location>
</feature>
<keyword evidence="6 10" id="KW-1133">Transmembrane helix</keyword>
<dbReference type="PANTHER" id="PTHR31806:SF1">
    <property type="entry name" value="PURINE-CYTOSINE PERMEASE FCY2-RELATED"/>
    <property type="match status" value="1"/>
</dbReference>
<protein>
    <submittedName>
        <fullName evidence="11">Putative purine-cytosine permease</fullName>
    </submittedName>
</protein>
<dbReference type="GO" id="GO:0022857">
    <property type="term" value="F:transmembrane transporter activity"/>
    <property type="evidence" value="ECO:0007669"/>
    <property type="project" value="InterPro"/>
</dbReference>
<feature type="transmembrane region" description="Helical" evidence="10">
    <location>
        <begin position="218"/>
        <end position="236"/>
    </location>
</feature>
<dbReference type="STRING" id="106004.A0A1Y2FCW5"/>